<sequence>MTNEQLCSLAREGDKAAEAALIENVLPLIRITAANIQKRYSGILLETDDLVQEALIGVLRAIKTYDQETGNLLLTYAQKTAENAMLDYVRKCASAIPASGSILSLDAPPPGFDSEANVTYADILPDDCNKNPEQLFIRKETITEVRNALGEISDRERAYLHYRFGFLDYVLHDQSETAAHFHLSLSRARHTEKGALKNVRRALPGQ</sequence>
<dbReference type="InterPro" id="IPR013324">
    <property type="entry name" value="RNA_pol_sigma_r3/r4-like"/>
</dbReference>
<keyword evidence="2" id="KW-0731">Sigma factor</keyword>
<accession>A0A6L5X5Q8</accession>
<evidence type="ECO:0000259" key="5">
    <source>
        <dbReference type="Pfam" id="PF04542"/>
    </source>
</evidence>
<name>A0A6L5X5Q8_9FIRM</name>
<keyword evidence="1" id="KW-0805">Transcription regulation</keyword>
<feature type="domain" description="RNA polymerase sigma-70 region 4" evidence="6">
    <location>
        <begin position="148"/>
        <end position="200"/>
    </location>
</feature>
<dbReference type="InterPro" id="IPR007627">
    <property type="entry name" value="RNA_pol_sigma70_r2"/>
</dbReference>
<evidence type="ECO:0000313" key="8">
    <source>
        <dbReference type="Proteomes" id="UP000481852"/>
    </source>
</evidence>
<dbReference type="PANTHER" id="PTHR30603">
    <property type="entry name" value="RNA POLYMERASE SIGMA FACTOR RPO"/>
    <property type="match status" value="1"/>
</dbReference>
<evidence type="ECO:0000256" key="3">
    <source>
        <dbReference type="ARBA" id="ARBA00023125"/>
    </source>
</evidence>
<dbReference type="InterPro" id="IPR013325">
    <property type="entry name" value="RNA_pol_sigma_r2"/>
</dbReference>
<dbReference type="Pfam" id="PF04545">
    <property type="entry name" value="Sigma70_r4"/>
    <property type="match status" value="1"/>
</dbReference>
<dbReference type="InterPro" id="IPR007630">
    <property type="entry name" value="RNA_pol_sigma70_r4"/>
</dbReference>
<keyword evidence="4" id="KW-0804">Transcription</keyword>
<gene>
    <name evidence="7" type="ORF">FYJ35_07585</name>
</gene>
<dbReference type="Gene3D" id="1.10.10.10">
    <property type="entry name" value="Winged helix-like DNA-binding domain superfamily/Winged helix DNA-binding domain"/>
    <property type="match status" value="1"/>
</dbReference>
<keyword evidence="8" id="KW-1185">Reference proteome</keyword>
<dbReference type="PANTHER" id="PTHR30603:SF47">
    <property type="entry name" value="RNA POLYMERASE SIGMA FACTOR SIGD, CHLOROPLASTIC"/>
    <property type="match status" value="1"/>
</dbReference>
<dbReference type="SUPFAM" id="SSF88946">
    <property type="entry name" value="Sigma2 domain of RNA polymerase sigma factors"/>
    <property type="match status" value="1"/>
</dbReference>
<keyword evidence="3" id="KW-0238">DNA-binding</keyword>
<comment type="caution">
    <text evidence="7">The sequence shown here is derived from an EMBL/GenBank/DDBJ whole genome shotgun (WGS) entry which is preliminary data.</text>
</comment>
<dbReference type="PRINTS" id="PR00046">
    <property type="entry name" value="SIGMA70FCT"/>
</dbReference>
<dbReference type="RefSeq" id="WP_154525220.1">
    <property type="nucleotide sequence ID" value="NZ_VULZ01000007.1"/>
</dbReference>
<dbReference type="NCBIfam" id="TIGR02937">
    <property type="entry name" value="sigma70-ECF"/>
    <property type="match status" value="1"/>
</dbReference>
<dbReference type="AlphaFoldDB" id="A0A6L5X5Q8"/>
<dbReference type="InterPro" id="IPR000943">
    <property type="entry name" value="RNA_pol_sigma70"/>
</dbReference>
<evidence type="ECO:0000313" key="7">
    <source>
        <dbReference type="EMBL" id="MSS14905.1"/>
    </source>
</evidence>
<dbReference type="GO" id="GO:0006352">
    <property type="term" value="P:DNA-templated transcription initiation"/>
    <property type="evidence" value="ECO:0007669"/>
    <property type="project" value="InterPro"/>
</dbReference>
<dbReference type="SUPFAM" id="SSF88659">
    <property type="entry name" value="Sigma3 and sigma4 domains of RNA polymerase sigma factors"/>
    <property type="match status" value="1"/>
</dbReference>
<dbReference type="Pfam" id="PF04542">
    <property type="entry name" value="Sigma70_r2"/>
    <property type="match status" value="1"/>
</dbReference>
<proteinExistence type="predicted"/>
<dbReference type="EMBL" id="VULZ01000007">
    <property type="protein sequence ID" value="MSS14905.1"/>
    <property type="molecule type" value="Genomic_DNA"/>
</dbReference>
<evidence type="ECO:0000256" key="2">
    <source>
        <dbReference type="ARBA" id="ARBA00023082"/>
    </source>
</evidence>
<dbReference type="Gene3D" id="1.10.1740.10">
    <property type="match status" value="1"/>
</dbReference>
<reference evidence="7 8" key="1">
    <citation type="submission" date="2019-08" db="EMBL/GenBank/DDBJ databases">
        <title>In-depth cultivation of the pig gut microbiome towards novel bacterial diversity and tailored functional studies.</title>
        <authorList>
            <person name="Wylensek D."/>
            <person name="Hitch T.C.A."/>
            <person name="Clavel T."/>
        </authorList>
    </citation>
    <scope>NUCLEOTIDE SEQUENCE [LARGE SCALE GENOMIC DNA]</scope>
    <source>
        <strain evidence="7 8">Oil+RF-744-WCA-WT-11</strain>
    </source>
</reference>
<protein>
    <submittedName>
        <fullName evidence="7">Sigma-70 family RNA polymerase sigma factor</fullName>
    </submittedName>
</protein>
<dbReference type="InterPro" id="IPR050239">
    <property type="entry name" value="Sigma-70_RNA_pol_init_factors"/>
</dbReference>
<dbReference type="GO" id="GO:0003677">
    <property type="term" value="F:DNA binding"/>
    <property type="evidence" value="ECO:0007669"/>
    <property type="project" value="UniProtKB-KW"/>
</dbReference>
<dbReference type="Proteomes" id="UP000481852">
    <property type="component" value="Unassembled WGS sequence"/>
</dbReference>
<evidence type="ECO:0000259" key="6">
    <source>
        <dbReference type="Pfam" id="PF04545"/>
    </source>
</evidence>
<feature type="domain" description="RNA polymerase sigma-70 region 2" evidence="5">
    <location>
        <begin position="35"/>
        <end position="91"/>
    </location>
</feature>
<organism evidence="7 8">
    <name type="scientific">Porcincola intestinalis</name>
    <dbReference type="NCBI Taxonomy" id="2606632"/>
    <lineage>
        <taxon>Bacteria</taxon>
        <taxon>Bacillati</taxon>
        <taxon>Bacillota</taxon>
        <taxon>Clostridia</taxon>
        <taxon>Lachnospirales</taxon>
        <taxon>Lachnospiraceae</taxon>
        <taxon>Porcincola</taxon>
    </lineage>
</organism>
<dbReference type="GO" id="GO:0016987">
    <property type="term" value="F:sigma factor activity"/>
    <property type="evidence" value="ECO:0007669"/>
    <property type="project" value="UniProtKB-KW"/>
</dbReference>
<dbReference type="InterPro" id="IPR036388">
    <property type="entry name" value="WH-like_DNA-bd_sf"/>
</dbReference>
<evidence type="ECO:0000256" key="4">
    <source>
        <dbReference type="ARBA" id="ARBA00023163"/>
    </source>
</evidence>
<evidence type="ECO:0000256" key="1">
    <source>
        <dbReference type="ARBA" id="ARBA00023015"/>
    </source>
</evidence>
<dbReference type="InterPro" id="IPR014284">
    <property type="entry name" value="RNA_pol_sigma-70_dom"/>
</dbReference>